<dbReference type="EMBL" id="MHCX01000021">
    <property type="protein sequence ID" value="OGY29546.1"/>
    <property type="molecule type" value="Genomic_DNA"/>
</dbReference>
<comment type="caution">
    <text evidence="1">The sequence shown here is derived from an EMBL/GenBank/DDBJ whole genome shotgun (WGS) entry which is preliminary data.</text>
</comment>
<accession>A0A1G1WP81</accession>
<dbReference type="GO" id="GO:0016491">
    <property type="term" value="F:oxidoreductase activity"/>
    <property type="evidence" value="ECO:0007669"/>
    <property type="project" value="InterPro"/>
</dbReference>
<reference evidence="1 2" key="1">
    <citation type="journal article" date="2016" name="Nat. Commun.">
        <title>Thousands of microbial genomes shed light on interconnected biogeochemical processes in an aquifer system.</title>
        <authorList>
            <person name="Anantharaman K."/>
            <person name="Brown C.T."/>
            <person name="Hug L.A."/>
            <person name="Sharon I."/>
            <person name="Castelle C.J."/>
            <person name="Probst A.J."/>
            <person name="Thomas B.C."/>
            <person name="Singh A."/>
            <person name="Wilkins M.J."/>
            <person name="Karaoz U."/>
            <person name="Brodie E.L."/>
            <person name="Williams K.H."/>
            <person name="Hubbard S.S."/>
            <person name="Banfield J.F."/>
        </authorList>
    </citation>
    <scope>NUCLEOTIDE SEQUENCE [LARGE SCALE GENOMIC DNA]</scope>
</reference>
<dbReference type="AlphaFoldDB" id="A0A1G1WP81"/>
<sequence length="337" mass="38175">MQGDNYNAWNIKETDFPKKESIEKKIEFIIGYGILAPSTHNTQPWVFKIRDKKLEIHPDWNYRLKESDPSDSSLFFSLGCCTTNIELASKYFDLSTSVKLEETPRKGCHITLSFEEKNKTEGHVDLFQLIPYRFSNKMPYLEQAISPEALKKLLGYNSKDVGVDIIANKETLKSLAVLHSYATVKAFTNRNFRKELTNWLRTNFSASYDGMPGFTMGASAFASILSKSIIGILPSKLVGEKEKSLVLSSSAVGVLTTTSNTPQDWVNAGRVYEYIALEAIKNKLYMTPIAAISKDTDSVSKLKDIHQLKNKFVQLLFRIGYSNAKEYHTPRRRANVI</sequence>
<evidence type="ECO:0000313" key="1">
    <source>
        <dbReference type="EMBL" id="OGY29546.1"/>
    </source>
</evidence>
<name>A0A1G1WP81_9BACT</name>
<proteinExistence type="predicted"/>
<evidence type="ECO:0008006" key="3">
    <source>
        <dbReference type="Google" id="ProtNLM"/>
    </source>
</evidence>
<organism evidence="1 2">
    <name type="scientific">Candidatus Woykebacteria bacterium RIFCSPHIGHO2_02_FULL_43_16b</name>
    <dbReference type="NCBI Taxonomy" id="1802601"/>
    <lineage>
        <taxon>Bacteria</taxon>
        <taxon>Candidatus Woykeibacteriota</taxon>
    </lineage>
</organism>
<evidence type="ECO:0000313" key="2">
    <source>
        <dbReference type="Proteomes" id="UP000177821"/>
    </source>
</evidence>
<dbReference type="Proteomes" id="UP000177821">
    <property type="component" value="Unassembled WGS sequence"/>
</dbReference>
<protein>
    <recommendedName>
        <fullName evidence="3">Nitroreductase domain-containing protein</fullName>
    </recommendedName>
</protein>
<gene>
    <name evidence="1" type="ORF">A3J50_01450</name>
</gene>
<dbReference type="SUPFAM" id="SSF55469">
    <property type="entry name" value="FMN-dependent nitroreductase-like"/>
    <property type="match status" value="2"/>
</dbReference>
<dbReference type="InterPro" id="IPR000415">
    <property type="entry name" value="Nitroreductase-like"/>
</dbReference>
<dbReference type="Gene3D" id="3.40.109.30">
    <property type="entry name" value="putative nitroreductase (tm1586), domain 2"/>
    <property type="match status" value="1"/>
</dbReference>
<dbReference type="Gene3D" id="3.40.109.10">
    <property type="entry name" value="NADH Oxidase"/>
    <property type="match status" value="1"/>
</dbReference>